<sequence>MGVAMDVENQNVETGVDAAEQAVAAVTDVATDAFEAVTSPVADAAVQVAPKPRRKQAKVATEEVVAEVKAINARRVKTERKPRGRKAATEAAAPIETKKDKPMNYDATNWMNSFGDVSALPGAEQMTNFFGEARAKGEEALQRSRAAAEDLAELTRGNVEAMMSSAKIAATGAQTLGRSMFERGKASVEEAGEVVKSLAEAKSPTEFFQLQSDLARTSFDKMVAETSRLTEEMVKLAGETVQPISSRVAVAAERLNKITA</sequence>
<dbReference type="Proteomes" id="UP000274661">
    <property type="component" value="Unassembled WGS sequence"/>
</dbReference>
<accession>A0A429VD90</accession>
<evidence type="ECO:0000313" key="3">
    <source>
        <dbReference type="Proteomes" id="UP000274661"/>
    </source>
</evidence>
<dbReference type="OrthoDB" id="8479795at2"/>
<evidence type="ECO:0000259" key="1">
    <source>
        <dbReference type="Pfam" id="PF09361"/>
    </source>
</evidence>
<dbReference type="EMBL" id="RWJF01000001">
    <property type="protein sequence ID" value="RST31970.1"/>
    <property type="molecule type" value="Genomic_DNA"/>
</dbReference>
<name>A0A429VD90_9SPHN</name>
<gene>
    <name evidence="2" type="ORF">HMF7854_14830</name>
</gene>
<proteinExistence type="predicted"/>
<protein>
    <submittedName>
        <fullName evidence="2">Phasin family protein</fullName>
    </submittedName>
</protein>
<dbReference type="AlphaFoldDB" id="A0A429VD90"/>
<organism evidence="2 3">
    <name type="scientific">Sphingomonas ginkgonis</name>
    <dbReference type="NCBI Taxonomy" id="2315330"/>
    <lineage>
        <taxon>Bacteria</taxon>
        <taxon>Pseudomonadati</taxon>
        <taxon>Pseudomonadota</taxon>
        <taxon>Alphaproteobacteria</taxon>
        <taxon>Sphingomonadales</taxon>
        <taxon>Sphingomonadaceae</taxon>
        <taxon>Sphingomonas</taxon>
    </lineage>
</organism>
<dbReference type="Pfam" id="PF09361">
    <property type="entry name" value="Phasin_2"/>
    <property type="match status" value="1"/>
</dbReference>
<dbReference type="InterPro" id="IPR018968">
    <property type="entry name" value="Phasin"/>
</dbReference>
<evidence type="ECO:0000313" key="2">
    <source>
        <dbReference type="EMBL" id="RST31970.1"/>
    </source>
</evidence>
<keyword evidence="3" id="KW-1185">Reference proteome</keyword>
<dbReference type="NCBIfam" id="TIGR01841">
    <property type="entry name" value="phasin"/>
    <property type="match status" value="1"/>
</dbReference>
<comment type="caution">
    <text evidence="2">The sequence shown here is derived from an EMBL/GenBank/DDBJ whole genome shotgun (WGS) entry which is preliminary data.</text>
</comment>
<dbReference type="InterPro" id="IPR010127">
    <property type="entry name" value="Phasin_subfam-1"/>
</dbReference>
<reference evidence="2 3" key="1">
    <citation type="submission" date="2018-12" db="EMBL/GenBank/DDBJ databases">
        <title>Sphingomonas sp. HMF7854 Genome sequencing and assembly.</title>
        <authorList>
            <person name="Cha I."/>
            <person name="Kang H."/>
            <person name="Kim H."/>
            <person name="Kang J."/>
            <person name="Joh K."/>
        </authorList>
    </citation>
    <scope>NUCLEOTIDE SEQUENCE [LARGE SCALE GENOMIC DNA]</scope>
    <source>
        <strain evidence="2 3">HMF7854</strain>
    </source>
</reference>
<feature type="domain" description="Phasin" evidence="1">
    <location>
        <begin position="149"/>
        <end position="248"/>
    </location>
</feature>